<evidence type="ECO:0000256" key="3">
    <source>
        <dbReference type="ARBA" id="ARBA00022692"/>
    </source>
</evidence>
<keyword evidence="5" id="KW-0677">Repeat</keyword>
<dbReference type="GO" id="GO:0016020">
    <property type="term" value="C:membrane"/>
    <property type="evidence" value="ECO:0007669"/>
    <property type="project" value="UniProtKB-SubCell"/>
</dbReference>
<dbReference type="InterPro" id="IPR011009">
    <property type="entry name" value="Kinase-like_dom_sf"/>
</dbReference>
<evidence type="ECO:0000313" key="13">
    <source>
        <dbReference type="Proteomes" id="UP000288805"/>
    </source>
</evidence>
<dbReference type="Gene3D" id="1.10.510.10">
    <property type="entry name" value="Transferase(Phosphotransferase) domain 1"/>
    <property type="match status" value="1"/>
</dbReference>
<evidence type="ECO:0000256" key="9">
    <source>
        <dbReference type="ARBA" id="ARBA00023180"/>
    </source>
</evidence>
<dbReference type="InterPro" id="IPR000719">
    <property type="entry name" value="Prot_kinase_dom"/>
</dbReference>
<dbReference type="AlphaFoldDB" id="A0A438H2T7"/>
<comment type="subcellular location">
    <subcellularLocation>
        <location evidence="1">Membrane</location>
        <topology evidence="1">Single-pass type I membrane protein</topology>
    </subcellularLocation>
</comment>
<keyword evidence="9" id="KW-0325">Glycoprotein</keyword>
<dbReference type="InterPro" id="IPR001611">
    <property type="entry name" value="Leu-rich_rpt"/>
</dbReference>
<evidence type="ECO:0000256" key="8">
    <source>
        <dbReference type="ARBA" id="ARBA00023170"/>
    </source>
</evidence>
<dbReference type="InterPro" id="IPR055414">
    <property type="entry name" value="LRR_R13L4/SHOC2-like"/>
</dbReference>
<keyword evidence="12" id="KW-0808">Transferase</keyword>
<keyword evidence="7 10" id="KW-0472">Membrane</keyword>
<dbReference type="InterPro" id="IPR032675">
    <property type="entry name" value="LRR_dom_sf"/>
</dbReference>
<reference evidence="12 13" key="1">
    <citation type="journal article" date="2018" name="PLoS Genet.">
        <title>Population sequencing reveals clonal diversity and ancestral inbreeding in the grapevine cultivar Chardonnay.</title>
        <authorList>
            <person name="Roach M.J."/>
            <person name="Johnson D.L."/>
            <person name="Bohlmann J."/>
            <person name="van Vuuren H.J."/>
            <person name="Jones S.J."/>
            <person name="Pretorius I.S."/>
            <person name="Schmidt S.A."/>
            <person name="Borneman A.R."/>
        </authorList>
    </citation>
    <scope>NUCLEOTIDE SEQUENCE [LARGE SCALE GENOMIC DNA]</scope>
    <source>
        <strain evidence="13">cv. Chardonnay</strain>
        <tissue evidence="12">Leaf</tissue>
    </source>
</reference>
<dbReference type="SUPFAM" id="SSF56112">
    <property type="entry name" value="Protein kinase-like (PK-like)"/>
    <property type="match status" value="1"/>
</dbReference>
<dbReference type="InterPro" id="IPR001245">
    <property type="entry name" value="Ser-Thr/Tyr_kinase_cat_dom"/>
</dbReference>
<name>A0A438H2T7_VITVI</name>
<dbReference type="PROSITE" id="PS50011">
    <property type="entry name" value="PROTEIN_KINASE_DOM"/>
    <property type="match status" value="1"/>
</dbReference>
<comment type="caution">
    <text evidence="12">The sequence shown here is derived from an EMBL/GenBank/DDBJ whole genome shotgun (WGS) entry which is preliminary data.</text>
</comment>
<dbReference type="FunFam" id="3.80.10.10:FF:000644">
    <property type="entry name" value="Putative inactive leucine-rich repeat receptor-like protein kinase isoform A"/>
    <property type="match status" value="1"/>
</dbReference>
<evidence type="ECO:0000256" key="1">
    <source>
        <dbReference type="ARBA" id="ARBA00004479"/>
    </source>
</evidence>
<evidence type="ECO:0000256" key="4">
    <source>
        <dbReference type="ARBA" id="ARBA00022729"/>
    </source>
</evidence>
<dbReference type="FunFam" id="3.80.10.10:FF:000383">
    <property type="entry name" value="Leucine-rich repeat receptor protein kinase EMS1"/>
    <property type="match status" value="1"/>
</dbReference>
<dbReference type="Gene3D" id="3.80.10.10">
    <property type="entry name" value="Ribonuclease Inhibitor"/>
    <property type="match status" value="2"/>
</dbReference>
<dbReference type="Pfam" id="PF23598">
    <property type="entry name" value="LRR_14"/>
    <property type="match status" value="1"/>
</dbReference>
<keyword evidence="4" id="KW-0732">Signal</keyword>
<proteinExistence type="predicted"/>
<evidence type="ECO:0000259" key="11">
    <source>
        <dbReference type="PROSITE" id="PS50011"/>
    </source>
</evidence>
<dbReference type="PANTHER" id="PTHR48006:SF84">
    <property type="entry name" value="REPEAT TRANSMEMBRANE PROTEIN KINASE, PUTATIVE, EXPRESSED-RELATED"/>
    <property type="match status" value="1"/>
</dbReference>
<feature type="transmembrane region" description="Helical" evidence="10">
    <location>
        <begin position="446"/>
        <end position="473"/>
    </location>
</feature>
<dbReference type="Pfam" id="PF07714">
    <property type="entry name" value="PK_Tyr_Ser-Thr"/>
    <property type="match status" value="1"/>
</dbReference>
<dbReference type="Proteomes" id="UP000288805">
    <property type="component" value="Unassembled WGS sequence"/>
</dbReference>
<dbReference type="FunFam" id="3.30.200.20:FF:000285">
    <property type="entry name" value="Putative inactive leucine-rich repeat receptor-like protein kinase"/>
    <property type="match status" value="1"/>
</dbReference>
<dbReference type="SUPFAM" id="SSF52058">
    <property type="entry name" value="L domain-like"/>
    <property type="match status" value="1"/>
</dbReference>
<evidence type="ECO:0000313" key="12">
    <source>
        <dbReference type="EMBL" id="RVW78798.1"/>
    </source>
</evidence>
<evidence type="ECO:0000256" key="5">
    <source>
        <dbReference type="ARBA" id="ARBA00022737"/>
    </source>
</evidence>
<dbReference type="GO" id="GO:0005524">
    <property type="term" value="F:ATP binding"/>
    <property type="evidence" value="ECO:0007669"/>
    <property type="project" value="InterPro"/>
</dbReference>
<dbReference type="InterPro" id="IPR051824">
    <property type="entry name" value="LRR_Rcpt-Like_S/T_Kinase"/>
</dbReference>
<organism evidence="12 13">
    <name type="scientific">Vitis vinifera</name>
    <name type="common">Grape</name>
    <dbReference type="NCBI Taxonomy" id="29760"/>
    <lineage>
        <taxon>Eukaryota</taxon>
        <taxon>Viridiplantae</taxon>
        <taxon>Streptophyta</taxon>
        <taxon>Embryophyta</taxon>
        <taxon>Tracheophyta</taxon>
        <taxon>Spermatophyta</taxon>
        <taxon>Magnoliopsida</taxon>
        <taxon>eudicotyledons</taxon>
        <taxon>Gunneridae</taxon>
        <taxon>Pentapetalae</taxon>
        <taxon>rosids</taxon>
        <taxon>Vitales</taxon>
        <taxon>Vitaceae</taxon>
        <taxon>Viteae</taxon>
        <taxon>Vitis</taxon>
    </lineage>
</organism>
<evidence type="ECO:0000256" key="10">
    <source>
        <dbReference type="SAM" id="Phobius"/>
    </source>
</evidence>
<keyword evidence="3 10" id="KW-0812">Transmembrane</keyword>
<dbReference type="GO" id="GO:0004674">
    <property type="term" value="F:protein serine/threonine kinase activity"/>
    <property type="evidence" value="ECO:0007669"/>
    <property type="project" value="UniProtKB-EC"/>
</dbReference>
<dbReference type="Gene3D" id="3.30.200.20">
    <property type="entry name" value="Phosphorylase Kinase, domain 1"/>
    <property type="match status" value="1"/>
</dbReference>
<dbReference type="EMBL" id="QGNW01000290">
    <property type="protein sequence ID" value="RVW78798.1"/>
    <property type="molecule type" value="Genomic_DNA"/>
</dbReference>
<evidence type="ECO:0000256" key="6">
    <source>
        <dbReference type="ARBA" id="ARBA00022989"/>
    </source>
</evidence>
<evidence type="ECO:0000256" key="7">
    <source>
        <dbReference type="ARBA" id="ARBA00023136"/>
    </source>
</evidence>
<protein>
    <submittedName>
        <fullName evidence="12">Putative inactive leucine-rich repeat receptor-like protein kinase</fullName>
    </submittedName>
</protein>
<accession>A0A438H2T7</accession>
<dbReference type="PROSITE" id="PS51450">
    <property type="entry name" value="LRR"/>
    <property type="match status" value="1"/>
</dbReference>
<gene>
    <name evidence="12" type="primary">VvCHDp001006_2</name>
    <name evidence="12" type="ORF">CK203_050979</name>
</gene>
<feature type="domain" description="Protein kinase" evidence="11">
    <location>
        <begin position="537"/>
        <end position="811"/>
    </location>
</feature>
<dbReference type="FunFam" id="1.10.510.10:FF:000431">
    <property type="entry name" value="Putative inactive leucine-rich repeat receptor-like protein kinase"/>
    <property type="match status" value="1"/>
</dbReference>
<keyword evidence="12" id="KW-0418">Kinase</keyword>
<keyword evidence="2" id="KW-0433">Leucine-rich repeat</keyword>
<keyword evidence="6 10" id="KW-1133">Transmembrane helix</keyword>
<evidence type="ECO:0000256" key="2">
    <source>
        <dbReference type="ARBA" id="ARBA00022614"/>
    </source>
</evidence>
<dbReference type="PANTHER" id="PTHR48006">
    <property type="entry name" value="LEUCINE-RICH REPEAT-CONTAINING PROTEIN DDB_G0281931-RELATED"/>
    <property type="match status" value="1"/>
</dbReference>
<keyword evidence="8 12" id="KW-0675">Receptor</keyword>
<sequence length="835" mass="91996">MLVRDFALDPSALLPSTSSSHGILQKLCAGDWRGKESKLLLVDVSLEVASGKLIMGTQILPSSHLLCLLMAIFLSGIHHSCQLEPSQSQALVKIRQLLYNPSVVSIWDSRPDICDLDQLESSSHSLTLACYEDSITQLHIIGNNEPLPQNFSADSFFAALTSLPNLKVLSLVSLGMWGPLPTVTGNLSSLEILNLTSNYFNATIPVQVSSLKNLQTLVLEGNMFTGTVPDWLSSLPLLAVLSLKNNSFHGTLPDSLSNLRNIRILDLSMNHLSGQVPDLRNLTNLQVLDIQDNFFGPQFPSLHTKLVALVLRNNQFHSGIPVELSYYYQLQKLDISFNGFVGPFLPSLLSLPSITYLDVAKNRFTGMLFPNMSCNPQLALVNLSSNLLTGDLPPCLQSAPKSRVVVYERNCLSSGDQVQHPYSFCRIEAMAVKILPHMHKEERRPFSIAVLASIIVGVIVGVVALVGLVFLVIRRLNAQNTAKTPATRLPSEQFSTVDATKLIFDARNISQTMKLGALGLPAYRTFFLEELKEATNNFDESSLIEGSHGQIYKGKLTDGTIVAIRSLQMRRRQRSQSYMHHIELISKLRHSHLVSALGHCFECFPDDSCVSRIFLITESIPNGTLRGCISGNRRQRLNWTQRIAAAIGVVKGIQFLHTGIVPGLFSNNLKITDVLLDHNLHVKISSYNLPLLAESREQVGVGVSSSGLKGNAQARGKDGDKNDVYDLGVILLEIIVGRPITSKNDVVVARDLLIVGMKADDIARKTIMDPAVGKEWSGESIKTLMEICIRCLHNEPSERPSVEDVLWNLQFAAQVQDSWRGEPQSNLQSPDLSSQ</sequence>